<dbReference type="PANTHER" id="PTHR35075">
    <property type="entry name" value="A-KINASE ANCHOR PROTEIN 14"/>
    <property type="match status" value="1"/>
</dbReference>
<dbReference type="Pfam" id="PF14469">
    <property type="entry name" value="AKAP28"/>
    <property type="match status" value="1"/>
</dbReference>
<dbReference type="EMBL" id="OU899035">
    <property type="protein sequence ID" value="CAH1722228.1"/>
    <property type="molecule type" value="Genomic_DNA"/>
</dbReference>
<dbReference type="Proteomes" id="UP001154329">
    <property type="component" value="Chromosome 2"/>
</dbReference>
<name>A0A9P0IY79_APHGO</name>
<accession>A0A9P0IY79</accession>
<proteinExistence type="predicted"/>
<dbReference type="AlphaFoldDB" id="A0A9P0IY79"/>
<evidence type="ECO:0000313" key="2">
    <source>
        <dbReference type="Proteomes" id="UP001154329"/>
    </source>
</evidence>
<sequence length="271" mass="31524">MDSSETLWDTDSTDSSNTVILWTNKTPMVKCTPLPFFENLHKKRDHLYKIPTGISEHFYNSVIQASEDFVNGVILESKRAVQCYLKMNKLGFSNSNYDSENIMINKYIIQACKDRAFLESNRLLFSNPSWLNENGIFDHQVAIENISNYIKQHWNLEKKYLYSVEKSSLKMTDVSCHGYKAEFSVPTNEYPIPQVTVSVYFTVNVTNLVSLPAVYIKYQLETDRHVYVVGRHSFNKKHFERLFKTKRDTYMKINKYTGWSSGPNHSVGFNS</sequence>
<protein>
    <submittedName>
        <fullName evidence="1">Uncharacterized protein</fullName>
    </submittedName>
</protein>
<dbReference type="InterPro" id="IPR025663">
    <property type="entry name" value="AKAP_28"/>
</dbReference>
<dbReference type="GO" id="GO:0005952">
    <property type="term" value="C:cAMP-dependent protein kinase complex"/>
    <property type="evidence" value="ECO:0007669"/>
    <property type="project" value="TreeGrafter"/>
</dbReference>
<dbReference type="GO" id="GO:0034237">
    <property type="term" value="F:protein kinase A regulatory subunit binding"/>
    <property type="evidence" value="ECO:0007669"/>
    <property type="project" value="TreeGrafter"/>
</dbReference>
<dbReference type="PANTHER" id="PTHR35075:SF1">
    <property type="entry name" value="A-KINASE ANCHOR PROTEIN 14"/>
    <property type="match status" value="1"/>
</dbReference>
<organism evidence="1 2">
    <name type="scientific">Aphis gossypii</name>
    <name type="common">Cotton aphid</name>
    <dbReference type="NCBI Taxonomy" id="80765"/>
    <lineage>
        <taxon>Eukaryota</taxon>
        <taxon>Metazoa</taxon>
        <taxon>Ecdysozoa</taxon>
        <taxon>Arthropoda</taxon>
        <taxon>Hexapoda</taxon>
        <taxon>Insecta</taxon>
        <taxon>Pterygota</taxon>
        <taxon>Neoptera</taxon>
        <taxon>Paraneoptera</taxon>
        <taxon>Hemiptera</taxon>
        <taxon>Sternorrhyncha</taxon>
        <taxon>Aphidomorpha</taxon>
        <taxon>Aphidoidea</taxon>
        <taxon>Aphididae</taxon>
        <taxon>Aphidini</taxon>
        <taxon>Aphis</taxon>
        <taxon>Aphis</taxon>
    </lineage>
</organism>
<dbReference type="InterPro" id="IPR053084">
    <property type="entry name" value="AKAP"/>
</dbReference>
<gene>
    <name evidence="1" type="ORF">APHIGO_LOCUS4701</name>
</gene>
<reference evidence="1" key="1">
    <citation type="submission" date="2022-02" db="EMBL/GenBank/DDBJ databases">
        <authorList>
            <person name="King R."/>
        </authorList>
    </citation>
    <scope>NUCLEOTIDE SEQUENCE</scope>
</reference>
<evidence type="ECO:0000313" key="1">
    <source>
        <dbReference type="EMBL" id="CAH1722228.1"/>
    </source>
</evidence>
<reference evidence="1" key="2">
    <citation type="submission" date="2022-10" db="EMBL/GenBank/DDBJ databases">
        <authorList>
            <consortium name="ENA_rothamsted_submissions"/>
            <consortium name="culmorum"/>
            <person name="King R."/>
        </authorList>
    </citation>
    <scope>NUCLEOTIDE SEQUENCE</scope>
</reference>
<keyword evidence="2" id="KW-1185">Reference proteome</keyword>